<evidence type="ECO:0000313" key="6">
    <source>
        <dbReference type="Proteomes" id="UP001174909"/>
    </source>
</evidence>
<evidence type="ECO:0000256" key="1">
    <source>
        <dbReference type="ARBA" id="ARBA00022658"/>
    </source>
</evidence>
<dbReference type="PANTHER" id="PTHR23113:SF249">
    <property type="entry name" value="RAP GUANINE NUCLEOTIDE EXCHANGE FACTOR 6"/>
    <property type="match status" value="1"/>
</dbReference>
<dbReference type="EMBL" id="CASHTH010002113">
    <property type="protein sequence ID" value="CAI8024966.1"/>
    <property type="molecule type" value="Genomic_DNA"/>
</dbReference>
<comment type="caution">
    <text evidence="5">The sequence shown here is derived from an EMBL/GenBank/DDBJ whole genome shotgun (WGS) entry which is preliminary data.</text>
</comment>
<dbReference type="Gene3D" id="1.10.840.10">
    <property type="entry name" value="Ras guanine-nucleotide exchange factors catalytic domain"/>
    <property type="match status" value="1"/>
</dbReference>
<dbReference type="PROSITE" id="PS50009">
    <property type="entry name" value="RASGEF_CAT"/>
    <property type="match status" value="1"/>
</dbReference>
<evidence type="ECO:0000313" key="5">
    <source>
        <dbReference type="EMBL" id="CAI8024966.1"/>
    </source>
</evidence>
<dbReference type="GO" id="GO:0005085">
    <property type="term" value="F:guanyl-nucleotide exchange factor activity"/>
    <property type="evidence" value="ECO:0007669"/>
    <property type="project" value="UniProtKB-KW"/>
</dbReference>
<accession>A0AA35SAJ6</accession>
<dbReference type="SMART" id="SM00147">
    <property type="entry name" value="RasGEF"/>
    <property type="match status" value="1"/>
</dbReference>
<reference evidence="5" key="1">
    <citation type="submission" date="2023-03" db="EMBL/GenBank/DDBJ databases">
        <authorList>
            <person name="Steffen K."/>
            <person name="Cardenas P."/>
        </authorList>
    </citation>
    <scope>NUCLEOTIDE SEQUENCE</scope>
</reference>
<dbReference type="InterPro" id="IPR023578">
    <property type="entry name" value="Ras_GEF_dom_sf"/>
</dbReference>
<dbReference type="InterPro" id="IPR001895">
    <property type="entry name" value="RASGEF_cat_dom"/>
</dbReference>
<dbReference type="Gene3D" id="1.20.870.10">
    <property type="entry name" value="Son of sevenless (SoS) protein Chain: S domain 1"/>
    <property type="match status" value="1"/>
</dbReference>
<dbReference type="AlphaFoldDB" id="A0AA35SAJ6"/>
<dbReference type="CDD" id="cd00155">
    <property type="entry name" value="RasGEF"/>
    <property type="match status" value="1"/>
</dbReference>
<sequence length="416" mass="47836">MKLPPNPTGEEMAYAEKWSYVIQLRVLDILTYWMKKCWPDVYRHPPVLEKLREFASSLKSTEDHNFQYAGTNIEKIITEKMANSGHYCLPSDLTPASCPSPTLSASHPPTSPSHHRHLTSSRGSGGGSPSHQTLIKRPSAGGSPRSISVSPIHRIRGEEGGSSSSSYSSVDICSLPAIQLARQLTLIELEFLRAIDVHELVVSTWDPNTAENKPYRRNLDAFIERFNKVSYWVASEICCVEDVRLRGILLEKFIEVAKHCHEFKNYNTTISVMSGLSLVAVRRLKRSWELVNEKTKKVFTKLQALTSPTTNHSNYRRALATAQRRDPCIPYLGVFMRDLTFFNDGNNKRLKNGLYNFSKLRTMVYKFEELKRYQRSKYFFPPEEKIREFCRNLWCLSEQELYDTSLRVEPREETDV</sequence>
<proteinExistence type="predicted"/>
<gene>
    <name evidence="5" type="ORF">GBAR_LOCUS14464</name>
</gene>
<feature type="region of interest" description="Disordered" evidence="3">
    <location>
        <begin position="98"/>
        <end position="148"/>
    </location>
</feature>
<keyword evidence="6" id="KW-1185">Reference proteome</keyword>
<dbReference type="GO" id="GO:0007265">
    <property type="term" value="P:Ras protein signal transduction"/>
    <property type="evidence" value="ECO:0007669"/>
    <property type="project" value="TreeGrafter"/>
</dbReference>
<feature type="domain" description="Ras-GEF" evidence="4">
    <location>
        <begin position="176"/>
        <end position="411"/>
    </location>
</feature>
<protein>
    <submittedName>
        <fullName evidence="5">Ras guanine nucleotide exchange factor J</fullName>
    </submittedName>
</protein>
<name>A0AA35SAJ6_GEOBA</name>
<dbReference type="SUPFAM" id="SSF48366">
    <property type="entry name" value="Ras GEF"/>
    <property type="match status" value="1"/>
</dbReference>
<evidence type="ECO:0000256" key="2">
    <source>
        <dbReference type="PROSITE-ProRule" id="PRU00168"/>
    </source>
</evidence>
<dbReference type="InterPro" id="IPR008937">
    <property type="entry name" value="Ras-like_GEF"/>
</dbReference>
<dbReference type="GO" id="GO:0016324">
    <property type="term" value="C:apical plasma membrane"/>
    <property type="evidence" value="ECO:0007669"/>
    <property type="project" value="TreeGrafter"/>
</dbReference>
<keyword evidence="1 2" id="KW-0344">Guanine-nucleotide releasing factor</keyword>
<dbReference type="PANTHER" id="PTHR23113">
    <property type="entry name" value="GUANINE NUCLEOTIDE EXCHANGE FACTOR"/>
    <property type="match status" value="1"/>
</dbReference>
<evidence type="ECO:0000259" key="4">
    <source>
        <dbReference type="PROSITE" id="PS50009"/>
    </source>
</evidence>
<evidence type="ECO:0000256" key="3">
    <source>
        <dbReference type="SAM" id="MobiDB-lite"/>
    </source>
</evidence>
<dbReference type="Pfam" id="PF00617">
    <property type="entry name" value="RasGEF"/>
    <property type="match status" value="1"/>
</dbReference>
<dbReference type="Proteomes" id="UP001174909">
    <property type="component" value="Unassembled WGS sequence"/>
</dbReference>
<feature type="compositionally biased region" description="Low complexity" evidence="3">
    <location>
        <begin position="99"/>
        <end position="108"/>
    </location>
</feature>
<organism evidence="5 6">
    <name type="scientific">Geodia barretti</name>
    <name type="common">Barrett's horny sponge</name>
    <dbReference type="NCBI Taxonomy" id="519541"/>
    <lineage>
        <taxon>Eukaryota</taxon>
        <taxon>Metazoa</taxon>
        <taxon>Porifera</taxon>
        <taxon>Demospongiae</taxon>
        <taxon>Heteroscleromorpha</taxon>
        <taxon>Tetractinellida</taxon>
        <taxon>Astrophorina</taxon>
        <taxon>Geodiidae</taxon>
        <taxon>Geodia</taxon>
    </lineage>
</organism>
<dbReference type="InterPro" id="IPR036964">
    <property type="entry name" value="RASGEF_cat_dom_sf"/>
</dbReference>